<feature type="compositionally biased region" description="Basic and acidic residues" evidence="7">
    <location>
        <begin position="998"/>
        <end position="1015"/>
    </location>
</feature>
<evidence type="ECO:0000256" key="7">
    <source>
        <dbReference type="SAM" id="MobiDB-lite"/>
    </source>
</evidence>
<feature type="region of interest" description="Disordered" evidence="7">
    <location>
        <begin position="884"/>
        <end position="947"/>
    </location>
</feature>
<feature type="region of interest" description="Disordered" evidence="7">
    <location>
        <begin position="113"/>
        <end position="134"/>
    </location>
</feature>
<dbReference type="InterPro" id="IPR017441">
    <property type="entry name" value="Protein_kinase_ATP_BS"/>
</dbReference>
<proteinExistence type="inferred from homology"/>
<dbReference type="OrthoDB" id="266718at2759"/>
<evidence type="ECO:0000256" key="3">
    <source>
        <dbReference type="ARBA" id="ARBA00022741"/>
    </source>
</evidence>
<sequence length="1365" mass="151179">MDNEQFTLVDISGMHTAEAIMERLRFRDDDHSTLSLYRTDIGEAADPHPLSRDQLLHLCSNFADSKATLKFLVLQTGVPGASSASVVPPVQPEEEVYRSNADRRAGMPPIMTDLAGVKRTPSKHSKDGSLSSASEMLERGIGSDWSDLGQEEWVQRAQKGVRSVAERRLGSSASSSRSPLTDSHGASSTHTPPTIPTPSPTRSSIEVEPKPPSPLPLPQRRGTDTPHATPTRAPPSNAVAGPSRQAQAGLGLQLDDDMDPGTRALIEQFQREEEEALKVQQERQRQLAADEELARKEQQSERDVWQMMQQMQLEQRRREQEQIEQDERQAVSTRFEAVTDRQREVDAEERRRMDVDRAAEEERIRSDRSRQQSRGASFSQDRRALRNEWAQRGTSEHPTESWTLPALPDAPQQYGNRRPSDSYTPSTPVFDQQIYTSPPGQYGTEVGGYRRPSGFAASRYDQDAHAQNRINDPRLREVNVTQNMAGTLPRGGHPNHPYAYGRDEGLRAASLQNARSMDNLRPFDSVPPVSRPPFQGLPARGAITPTPGADRAYYRSPSVERMQDGRYPEPARSAPSRPPILMTSPTGQTVGTIPFPVPHSQSSTYYTESRTYDERLPPSPRPNTVHYDRSPPLPTSPRTATRRPSTLYDDHSPPLTASDNYNHPGASYGWRGRSGSMSGYGGTPPLDQSRASESYDDSRLPYVSQDASPEQSWLTVPRSGRRDTGDDVSVAGTVSSGFSEATVRARPTEEDSGGTARAGDLQDHWVAMVSGGRPPGADLPPRRMSDDDDEATLWLSAPGSGASGGSRTSPSRPSLYVRTGAGVVDLTGVPTPSDSATESESESKMQRHRSFARPRDQWNFRPEPEQLYDNLDALFPKIDLDRPFVDGSIIPSTPSTPASESPRAEYAPPPIHPTRSADTRLPQSPKVERSTPITPAEDFHRQPPPVHPARNAIAEVKEKEKFNKQENRKSIRYIAQDWKRKTLMRNKDSKTSAADAASNKEKDAKLEEAKPDRRKSTSMWGHKLVEVTPGKLSSVPSTIPESPPAKTSQGELIGKGSYGRVYIALNVESGIMMAVKQVELPATERDLHDRRQQGMVDALQSEIALLKDLYHPNIVQYLGCETSTEYLSIFLEYVPGGTIASIYRTPNQAPFEEQLVKFFTAQILEGLAYLHAKHIWHRDLKGDNILVDAKGICKISDFGISKQTADAYDSYAQATNMKGSVFWMAPEVIHSANERTYSGKIDIWSLGCVVVEMWTGKRPWGDLEQVAAMYELFSKRARPPLPPSVHLSDVADDFLNNRCLAKDPRDRPMANDLLQHPFITDRDPNWTFENSKIGKAVAQRAPKMLVSGTGTGTPIPGAPPNTQAS</sequence>
<dbReference type="InterPro" id="IPR000719">
    <property type="entry name" value="Prot_kinase_dom"/>
</dbReference>
<feature type="binding site" evidence="6">
    <location>
        <position position="1076"/>
    </location>
    <ligand>
        <name>ATP</name>
        <dbReference type="ChEBI" id="CHEBI:30616"/>
    </ligand>
</feature>
<dbReference type="InterPro" id="IPR008271">
    <property type="entry name" value="Ser/Thr_kinase_AS"/>
</dbReference>
<feature type="compositionally biased region" description="Basic and acidic residues" evidence="7">
    <location>
        <begin position="853"/>
        <end position="863"/>
    </location>
</feature>
<feature type="region of interest" description="Disordered" evidence="7">
    <location>
        <begin position="316"/>
        <end position="444"/>
    </location>
</feature>
<evidence type="ECO:0000259" key="8">
    <source>
        <dbReference type="PROSITE" id="PS50011"/>
    </source>
</evidence>
<feature type="region of interest" description="Disordered" evidence="7">
    <location>
        <begin position="163"/>
        <end position="245"/>
    </location>
</feature>
<keyword evidence="4" id="KW-0418">Kinase</keyword>
<dbReference type="FunFam" id="1.10.510.10:FF:000182">
    <property type="entry name" value="MAP kinase kinase kinase mkh1"/>
    <property type="match status" value="1"/>
</dbReference>
<evidence type="ECO:0000313" key="9">
    <source>
        <dbReference type="EMBL" id="RSH92321.1"/>
    </source>
</evidence>
<dbReference type="EMBL" id="RSCD01000006">
    <property type="protein sequence ID" value="RSH92321.1"/>
    <property type="molecule type" value="Genomic_DNA"/>
</dbReference>
<feature type="region of interest" description="Disordered" evidence="7">
    <location>
        <begin position="530"/>
        <end position="863"/>
    </location>
</feature>
<feature type="compositionally biased region" description="Basic and acidic residues" evidence="7">
    <location>
        <begin position="292"/>
        <end position="302"/>
    </location>
</feature>
<dbReference type="PROSITE" id="PS00107">
    <property type="entry name" value="PROTEIN_KINASE_ATP"/>
    <property type="match status" value="1"/>
</dbReference>
<dbReference type="FunFam" id="3.30.200.20:FF:000387">
    <property type="entry name" value="Serine/threonine-protein kinase STE11"/>
    <property type="match status" value="1"/>
</dbReference>
<feature type="compositionally biased region" description="Polar residues" evidence="7">
    <location>
        <begin position="705"/>
        <end position="714"/>
    </location>
</feature>
<dbReference type="GO" id="GO:0000196">
    <property type="term" value="P:cell integrity MAPK cascade"/>
    <property type="evidence" value="ECO:0007669"/>
    <property type="project" value="UniProtKB-ARBA"/>
</dbReference>
<feature type="compositionally biased region" description="Basic and acidic residues" evidence="7">
    <location>
        <begin position="337"/>
        <end position="370"/>
    </location>
</feature>
<dbReference type="GO" id="GO:0005524">
    <property type="term" value="F:ATP binding"/>
    <property type="evidence" value="ECO:0007669"/>
    <property type="project" value="UniProtKB-UniRule"/>
</dbReference>
<dbReference type="PROSITE" id="PS50011">
    <property type="entry name" value="PROTEIN_KINASE_DOM"/>
    <property type="match status" value="1"/>
</dbReference>
<feature type="region of interest" description="Disordered" evidence="7">
    <location>
        <begin position="1346"/>
        <end position="1365"/>
    </location>
</feature>
<dbReference type="InterPro" id="IPR011009">
    <property type="entry name" value="Kinase-like_dom_sf"/>
</dbReference>
<feature type="region of interest" description="Disordered" evidence="7">
    <location>
        <begin position="276"/>
        <end position="302"/>
    </location>
</feature>
<dbReference type="Pfam" id="PF00069">
    <property type="entry name" value="Pkinase"/>
    <property type="match status" value="1"/>
</dbReference>
<dbReference type="InterPro" id="IPR050538">
    <property type="entry name" value="MAP_kinase_kinase_kinase"/>
</dbReference>
<dbReference type="Gene3D" id="1.10.510.10">
    <property type="entry name" value="Transferase(Phosphotransferase) domain 1"/>
    <property type="match status" value="1"/>
</dbReference>
<feature type="compositionally biased region" description="Low complexity" evidence="7">
    <location>
        <begin position="667"/>
        <end position="677"/>
    </location>
</feature>
<keyword evidence="3 6" id="KW-0547">Nucleotide-binding</keyword>
<keyword evidence="10" id="KW-1185">Reference proteome</keyword>
<evidence type="ECO:0000256" key="2">
    <source>
        <dbReference type="ARBA" id="ARBA00022679"/>
    </source>
</evidence>
<evidence type="ECO:0000256" key="5">
    <source>
        <dbReference type="ARBA" id="ARBA00022840"/>
    </source>
</evidence>
<feature type="compositionally biased region" description="Polar residues" evidence="7">
    <location>
        <begin position="599"/>
        <end position="609"/>
    </location>
</feature>
<comment type="similarity">
    <text evidence="1">Belongs to the protein kinase superfamily. STE Ser/Thr protein kinase family. MAP kinase kinase kinase subfamily.</text>
</comment>
<feature type="compositionally biased region" description="Basic and acidic residues" evidence="7">
    <location>
        <begin position="276"/>
        <end position="285"/>
    </location>
</feature>
<feature type="compositionally biased region" description="Low complexity" evidence="7">
    <location>
        <begin position="636"/>
        <end position="647"/>
    </location>
</feature>
<name>A0A427YMQ3_9TREE</name>
<reference evidence="9 10" key="1">
    <citation type="submission" date="2018-11" db="EMBL/GenBank/DDBJ databases">
        <title>Genome sequence of Saitozyma podzolica DSM 27192.</title>
        <authorList>
            <person name="Aliyu H."/>
            <person name="Gorte O."/>
            <person name="Ochsenreither K."/>
        </authorList>
    </citation>
    <scope>NUCLEOTIDE SEQUENCE [LARGE SCALE GENOMIC DNA]</scope>
    <source>
        <strain evidence="9 10">DSM 27192</strain>
    </source>
</reference>
<feature type="compositionally biased region" description="Low complexity" evidence="7">
    <location>
        <begin position="796"/>
        <end position="814"/>
    </location>
</feature>
<dbReference type="Proteomes" id="UP000279259">
    <property type="component" value="Unassembled WGS sequence"/>
</dbReference>
<dbReference type="PROSITE" id="PS00108">
    <property type="entry name" value="PROTEIN_KINASE_ST"/>
    <property type="match status" value="1"/>
</dbReference>
<accession>A0A427YMQ3</accession>
<feature type="compositionally biased region" description="Low complexity" evidence="7">
    <location>
        <begin position="1352"/>
        <end position="1365"/>
    </location>
</feature>
<keyword evidence="2" id="KW-0808">Transferase</keyword>
<evidence type="ECO:0000313" key="10">
    <source>
        <dbReference type="Proteomes" id="UP000279259"/>
    </source>
</evidence>
<feature type="compositionally biased region" description="Polar residues" evidence="7">
    <location>
        <begin position="421"/>
        <end position="439"/>
    </location>
</feature>
<evidence type="ECO:0000256" key="4">
    <source>
        <dbReference type="ARBA" id="ARBA00022777"/>
    </source>
</evidence>
<feature type="domain" description="Protein kinase" evidence="8">
    <location>
        <begin position="1047"/>
        <end position="1319"/>
    </location>
</feature>
<dbReference type="STRING" id="1890683.A0A427YMQ3"/>
<feature type="compositionally biased region" description="Low complexity" evidence="7">
    <location>
        <begin position="888"/>
        <end position="905"/>
    </location>
</feature>
<dbReference type="GO" id="GO:0004709">
    <property type="term" value="F:MAP kinase kinase kinase activity"/>
    <property type="evidence" value="ECO:0007669"/>
    <property type="project" value="UniProtKB-ARBA"/>
</dbReference>
<feature type="region of interest" description="Disordered" evidence="7">
    <location>
        <begin position="1031"/>
        <end position="1051"/>
    </location>
</feature>
<dbReference type="PANTHER" id="PTHR48016:SF48">
    <property type="entry name" value="SERINE_THREONINE-PROTEIN KINASE BCK1_SLK1_SSP31"/>
    <property type="match status" value="1"/>
</dbReference>
<organism evidence="9 10">
    <name type="scientific">Saitozyma podzolica</name>
    <dbReference type="NCBI Taxonomy" id="1890683"/>
    <lineage>
        <taxon>Eukaryota</taxon>
        <taxon>Fungi</taxon>
        <taxon>Dikarya</taxon>
        <taxon>Basidiomycota</taxon>
        <taxon>Agaricomycotina</taxon>
        <taxon>Tremellomycetes</taxon>
        <taxon>Tremellales</taxon>
        <taxon>Trimorphomycetaceae</taxon>
        <taxon>Saitozyma</taxon>
    </lineage>
</organism>
<dbReference type="CDD" id="cd22249">
    <property type="entry name" value="UDM1_RNF168_RNF169-like"/>
    <property type="match status" value="1"/>
</dbReference>
<dbReference type="PANTHER" id="PTHR48016">
    <property type="entry name" value="MAP KINASE KINASE KINASE SSK2-RELATED-RELATED"/>
    <property type="match status" value="1"/>
</dbReference>
<feature type="region of interest" description="Disordered" evidence="7">
    <location>
        <begin position="984"/>
        <end position="1018"/>
    </location>
</feature>
<dbReference type="SUPFAM" id="SSF56112">
    <property type="entry name" value="Protein kinase-like (PK-like)"/>
    <property type="match status" value="1"/>
</dbReference>
<keyword evidence="5 6" id="KW-0067">ATP-binding</keyword>
<dbReference type="SMART" id="SM00220">
    <property type="entry name" value="S_TKc"/>
    <property type="match status" value="1"/>
</dbReference>
<evidence type="ECO:0000256" key="1">
    <source>
        <dbReference type="ARBA" id="ARBA00006529"/>
    </source>
</evidence>
<feature type="compositionally biased region" description="Basic and acidic residues" evidence="7">
    <location>
        <begin position="316"/>
        <end position="329"/>
    </location>
</feature>
<comment type="caution">
    <text evidence="9">The sequence shown here is derived from an EMBL/GenBank/DDBJ whole genome shotgun (WGS) entry which is preliminary data.</text>
</comment>
<gene>
    <name evidence="9" type="ORF">EHS25_008736</name>
</gene>
<protein>
    <recommendedName>
        <fullName evidence="8">Protein kinase domain-containing protein</fullName>
    </recommendedName>
</protein>
<feature type="compositionally biased region" description="Polar residues" evidence="7">
    <location>
        <begin position="1034"/>
        <end position="1050"/>
    </location>
</feature>
<evidence type="ECO:0000256" key="6">
    <source>
        <dbReference type="PROSITE-ProRule" id="PRU10141"/>
    </source>
</evidence>